<dbReference type="EMBL" id="UGGV01000001">
    <property type="protein sequence ID" value="STO26228.1"/>
    <property type="molecule type" value="Genomic_DNA"/>
</dbReference>
<evidence type="ECO:0000313" key="4">
    <source>
        <dbReference type="Proteomes" id="UP000186808"/>
    </source>
</evidence>
<evidence type="ECO:0000313" key="5">
    <source>
        <dbReference type="Proteomes" id="UP000254374"/>
    </source>
</evidence>
<protein>
    <recommendedName>
        <fullName evidence="1">F-box domain-containing protein</fullName>
    </recommendedName>
</protein>
<accession>A0A377GN72</accession>
<dbReference type="Proteomes" id="UP000186808">
    <property type="component" value="Unassembled WGS sequence"/>
</dbReference>
<dbReference type="RefSeq" id="WP_058467362.1">
    <property type="nucleotide sequence ID" value="NZ_CAAAIX010000005.1"/>
</dbReference>
<dbReference type="AlphaFoldDB" id="A0A377GN72"/>
<keyword evidence="4" id="KW-1185">Reference proteome</keyword>
<dbReference type="InterPro" id="IPR001810">
    <property type="entry name" value="F-box_dom"/>
</dbReference>
<dbReference type="EMBL" id="FTNL01000007">
    <property type="protein sequence ID" value="SIR16363.1"/>
    <property type="molecule type" value="Genomic_DNA"/>
</dbReference>
<dbReference type="Pfam" id="PF12937">
    <property type="entry name" value="F-box-like"/>
    <property type="match status" value="1"/>
</dbReference>
<dbReference type="Gene3D" id="1.20.1280.50">
    <property type="match status" value="1"/>
</dbReference>
<reference evidence="2 4" key="1">
    <citation type="submission" date="2017-01" db="EMBL/GenBank/DDBJ databases">
        <authorList>
            <person name="Varghese N."/>
            <person name="Submissions S."/>
        </authorList>
    </citation>
    <scope>NUCLEOTIDE SEQUENCE [LARGE SCALE GENOMIC DNA]</scope>
    <source>
        <strain evidence="2 4">ATCC 33342</strain>
    </source>
</reference>
<proteinExistence type="predicted"/>
<name>A0A377GN72_9GAMM</name>
<dbReference type="Proteomes" id="UP000254374">
    <property type="component" value="Unassembled WGS sequence"/>
</dbReference>
<gene>
    <name evidence="3" type="ORF">NCTC11401_03080</name>
    <name evidence="2" type="ORF">SAMN05421777_10788</name>
</gene>
<dbReference type="OrthoDB" id="9992057at2"/>
<evidence type="ECO:0000259" key="1">
    <source>
        <dbReference type="Pfam" id="PF12937"/>
    </source>
</evidence>
<organism evidence="3 5">
    <name type="scientific">Fluoribacter gormanii</name>
    <dbReference type="NCBI Taxonomy" id="464"/>
    <lineage>
        <taxon>Bacteria</taxon>
        <taxon>Pseudomonadati</taxon>
        <taxon>Pseudomonadota</taxon>
        <taxon>Gammaproteobacteria</taxon>
        <taxon>Legionellales</taxon>
        <taxon>Legionellaceae</taxon>
        <taxon>Fluoribacter</taxon>
    </lineage>
</organism>
<sequence>MLYSNMENASFLKYVIVKFQNACNLGIKSQESSLQRDNMLEHYDKTIAILPYDLILGIFSDPCLGIREHLIISLVCNLWARLSSHNTVWQALFLRKFSWSPALFYTHASIRESYKQQLSLNVNFEEKCKPNHQCSMEPGLIAAIRESNLARIEALLHSGHGIFVSSQQNVGGFFDEYLQVLSESTNLPPVLLKKIFENGIVDENMERYGINGFHILCLKGNQALLDKIFTLLGDDLLEISRYADSDGVDLFSHLLNYPFYEDNPVAYADVQIGEETNRLGLILETFYNVLGKTRMRSLLITPFFESGHESFIHVLANYISYPKGNQHFFKAFSYLEREDYWILLAEGSNYFDIPLFKLIHCPQSFKRLVRSLEDDAPRFLMHKNCHGYSFLYFLLCNGKFSSIPLLEEVMGLDFIDFLVMKDSNENMLKKILGTRVTKVKDMIIQVLKLMKDYDCTDIIQELHGSPEFFDIVNKNCLLDANEISDIFIEYLDEETYSCTLL</sequence>
<evidence type="ECO:0000313" key="3">
    <source>
        <dbReference type="EMBL" id="STO26228.1"/>
    </source>
</evidence>
<dbReference type="SUPFAM" id="SSF81383">
    <property type="entry name" value="F-box domain"/>
    <property type="match status" value="1"/>
</dbReference>
<feature type="domain" description="F-box" evidence="1">
    <location>
        <begin position="48"/>
        <end position="95"/>
    </location>
</feature>
<reference evidence="3 5" key="2">
    <citation type="submission" date="2018-06" db="EMBL/GenBank/DDBJ databases">
        <authorList>
            <consortium name="Pathogen Informatics"/>
            <person name="Doyle S."/>
        </authorList>
    </citation>
    <scope>NUCLEOTIDE SEQUENCE [LARGE SCALE GENOMIC DNA]</scope>
    <source>
        <strain evidence="3 5">NCTC11401</strain>
    </source>
</reference>
<dbReference type="STRING" id="464.Lgor_0854"/>
<dbReference type="InterPro" id="IPR036047">
    <property type="entry name" value="F-box-like_dom_sf"/>
</dbReference>
<evidence type="ECO:0000313" key="2">
    <source>
        <dbReference type="EMBL" id="SIR16363.1"/>
    </source>
</evidence>